<evidence type="ECO:0000256" key="7">
    <source>
        <dbReference type="SAM" id="Phobius"/>
    </source>
</evidence>
<dbReference type="GO" id="GO:0010143">
    <property type="term" value="P:cutin biosynthetic process"/>
    <property type="evidence" value="ECO:0007669"/>
    <property type="project" value="TreeGrafter"/>
</dbReference>
<reference evidence="9 10" key="1">
    <citation type="journal article" date="2019" name="Nat. Plants">
        <title>Stout camphor tree genome fills gaps in understanding of flowering plant genome evolution.</title>
        <authorList>
            <person name="Chaw S.M."/>
            <person name="Liu Y.C."/>
            <person name="Wu Y.W."/>
            <person name="Wang H.Y."/>
            <person name="Lin C.I."/>
            <person name="Wu C.S."/>
            <person name="Ke H.M."/>
            <person name="Chang L.Y."/>
            <person name="Hsu C.Y."/>
            <person name="Yang H.T."/>
            <person name="Sudianto E."/>
            <person name="Hsu M.H."/>
            <person name="Wu K.P."/>
            <person name="Wang L.N."/>
            <person name="Leebens-Mack J.H."/>
            <person name="Tsai I.J."/>
        </authorList>
    </citation>
    <scope>NUCLEOTIDE SEQUENCE [LARGE SCALE GENOMIC DNA]</scope>
    <source>
        <strain evidence="10">cv. Chaw 1501</strain>
        <tissue evidence="9">Young leaves</tissue>
    </source>
</reference>
<keyword evidence="9" id="KW-0012">Acyltransferase</keyword>
<protein>
    <submittedName>
        <fullName evidence="9">Putative glycerol-3-phosphate acyltransferase 3</fullName>
    </submittedName>
</protein>
<gene>
    <name evidence="9" type="ORF">CKAN_02363100</name>
</gene>
<dbReference type="STRING" id="337451.A0A3S4PSP0"/>
<proteinExistence type="inferred from homology"/>
<evidence type="ECO:0000313" key="10">
    <source>
        <dbReference type="Proteomes" id="UP000283530"/>
    </source>
</evidence>
<dbReference type="SMART" id="SM00563">
    <property type="entry name" value="PlsC"/>
    <property type="match status" value="1"/>
</dbReference>
<dbReference type="Pfam" id="PF01553">
    <property type="entry name" value="Acyltransferase"/>
    <property type="match status" value="1"/>
</dbReference>
<keyword evidence="6 7" id="KW-0472">Membrane</keyword>
<evidence type="ECO:0000259" key="8">
    <source>
        <dbReference type="SMART" id="SM00563"/>
    </source>
</evidence>
<comment type="similarity">
    <text evidence="2">Belongs to the GPAT/DAPAT family.</text>
</comment>
<keyword evidence="5 7" id="KW-1133">Transmembrane helix</keyword>
<dbReference type="GO" id="GO:0016791">
    <property type="term" value="F:phosphatase activity"/>
    <property type="evidence" value="ECO:0007669"/>
    <property type="project" value="TreeGrafter"/>
</dbReference>
<dbReference type="SUPFAM" id="SSF69593">
    <property type="entry name" value="Glycerol-3-phosphate (1)-acyltransferase"/>
    <property type="match status" value="1"/>
</dbReference>
<dbReference type="PANTHER" id="PTHR15486:SF62">
    <property type="entry name" value="GLYCEROL-3-PHOSPHATE ACYLTRANSFERASE 2-RELATED"/>
    <property type="match status" value="1"/>
</dbReference>
<dbReference type="InterPro" id="IPR056462">
    <property type="entry name" value="HAD_RAM2/GPAT1-8"/>
</dbReference>
<evidence type="ECO:0000313" key="9">
    <source>
        <dbReference type="EMBL" id="RWR94344.1"/>
    </source>
</evidence>
<evidence type="ECO:0000256" key="4">
    <source>
        <dbReference type="ARBA" id="ARBA00022692"/>
    </source>
</evidence>
<dbReference type="InterPro" id="IPR002123">
    <property type="entry name" value="Plipid/glycerol_acylTrfase"/>
</dbReference>
<dbReference type="Proteomes" id="UP000283530">
    <property type="component" value="Unassembled WGS sequence"/>
</dbReference>
<name>A0A3S4PSP0_9MAGN</name>
<dbReference type="Pfam" id="PF23270">
    <property type="entry name" value="HAD_RAM2_N"/>
    <property type="match status" value="1"/>
</dbReference>
<dbReference type="CDD" id="cd06551">
    <property type="entry name" value="LPLAT"/>
    <property type="match status" value="1"/>
</dbReference>
<dbReference type="GO" id="GO:0016020">
    <property type="term" value="C:membrane"/>
    <property type="evidence" value="ECO:0007669"/>
    <property type="project" value="UniProtKB-SubCell"/>
</dbReference>
<evidence type="ECO:0000256" key="6">
    <source>
        <dbReference type="ARBA" id="ARBA00023136"/>
    </source>
</evidence>
<evidence type="ECO:0000256" key="2">
    <source>
        <dbReference type="ARBA" id="ARBA00007937"/>
    </source>
</evidence>
<comment type="caution">
    <text evidence="9">The sequence shown here is derived from an EMBL/GenBank/DDBJ whole genome shotgun (WGS) entry which is preliminary data.</text>
</comment>
<dbReference type="GO" id="GO:0090447">
    <property type="term" value="F:glycerol-3-phosphate 2-O-acyltransferase activity"/>
    <property type="evidence" value="ECO:0007669"/>
    <property type="project" value="TreeGrafter"/>
</dbReference>
<keyword evidence="4 7" id="KW-0812">Transmembrane</keyword>
<organism evidence="9 10">
    <name type="scientific">Cinnamomum micranthum f. kanehirae</name>
    <dbReference type="NCBI Taxonomy" id="337451"/>
    <lineage>
        <taxon>Eukaryota</taxon>
        <taxon>Viridiplantae</taxon>
        <taxon>Streptophyta</taxon>
        <taxon>Embryophyta</taxon>
        <taxon>Tracheophyta</taxon>
        <taxon>Spermatophyta</taxon>
        <taxon>Magnoliopsida</taxon>
        <taxon>Magnoliidae</taxon>
        <taxon>Laurales</taxon>
        <taxon>Lauraceae</taxon>
        <taxon>Cinnamomum</taxon>
    </lineage>
</organism>
<evidence type="ECO:0000256" key="3">
    <source>
        <dbReference type="ARBA" id="ARBA00022679"/>
    </source>
</evidence>
<dbReference type="OrthoDB" id="1854593at2759"/>
<sequence>MPNKNLSATKMAAKAFFKTLVFFFRFLLKRLRNPRPLYRKGNAHAPTSKLQRYPSLIRPRSNLLTGLANQTLLIDLEGALLRSSSTFPYFMLVAFEAGGLLRSLLLLVLYPLICCVSEEMALKVMVMVSFFGIREKGFRVGRAVLPKFFLEDVGLEGFEALERAERRVVVSELPKVMVEGFIGEYLEVGDVVGRELKVVGGFYVGLMEEKNKVGLVLEEMFGDGKMGGDVVGIGSCKRCVDQNFFMHCKEIYLVTEADKRNYHPLPRHRHPKPLIFHDGRLAFRPTPLATLSMFMWAPFGFLLAIFRALVALLLPYKLSLPILSSSGMRLRFKRPSSDTLSNLEKEHPKGTLYVCNHRTLLDPLYLSTILNKPLTAVTYSLSRLSEILAPIKTVRLTRDREVDKNRMEKLLCQGDLVVCPEGTTCREPFLLRFSPLFAELTDNIVPVAMDVHVSMFYGTTAGGLKCLDPLFFLMNPFPCYDVQLLEKVPMDSMAGEVGGKSKFEVANHVQGQMGNALGFECTQLTRKDKYLMLAGNEGIVPTVSKPQRK</sequence>
<keyword evidence="10" id="KW-1185">Reference proteome</keyword>
<keyword evidence="3 9" id="KW-0808">Transferase</keyword>
<dbReference type="EMBL" id="QPKB01000010">
    <property type="protein sequence ID" value="RWR94344.1"/>
    <property type="molecule type" value="Genomic_DNA"/>
</dbReference>
<dbReference type="PANTHER" id="PTHR15486">
    <property type="entry name" value="ANCIENT UBIQUITOUS PROTEIN"/>
    <property type="match status" value="1"/>
</dbReference>
<evidence type="ECO:0000256" key="5">
    <source>
        <dbReference type="ARBA" id="ARBA00022989"/>
    </source>
</evidence>
<evidence type="ECO:0000256" key="1">
    <source>
        <dbReference type="ARBA" id="ARBA00004141"/>
    </source>
</evidence>
<dbReference type="AlphaFoldDB" id="A0A3S4PSP0"/>
<accession>A0A3S4PSP0</accession>
<comment type="subcellular location">
    <subcellularLocation>
        <location evidence="1">Membrane</location>
        <topology evidence="1">Multi-pass membrane protein</topology>
    </subcellularLocation>
</comment>
<feature type="transmembrane region" description="Helical" evidence="7">
    <location>
        <begin position="293"/>
        <end position="314"/>
    </location>
</feature>
<feature type="domain" description="Phospholipid/glycerol acyltransferase" evidence="8">
    <location>
        <begin position="351"/>
        <end position="452"/>
    </location>
</feature>